<reference evidence="1 2" key="1">
    <citation type="journal article" date="2012" name="Genome Biol.">
        <title>Genome and low-iron response of an oceanic diatom adapted to chronic iron limitation.</title>
        <authorList>
            <person name="Lommer M."/>
            <person name="Specht M."/>
            <person name="Roy A.S."/>
            <person name="Kraemer L."/>
            <person name="Andreson R."/>
            <person name="Gutowska M.A."/>
            <person name="Wolf J."/>
            <person name="Bergner S.V."/>
            <person name="Schilhabel M.B."/>
            <person name="Klostermeier U.C."/>
            <person name="Beiko R.G."/>
            <person name="Rosenstiel P."/>
            <person name="Hippler M."/>
            <person name="Laroche J."/>
        </authorList>
    </citation>
    <scope>NUCLEOTIDE SEQUENCE [LARGE SCALE GENOMIC DNA]</scope>
    <source>
        <strain evidence="1 2">CCMP1005</strain>
    </source>
</reference>
<proteinExistence type="predicted"/>
<evidence type="ECO:0000313" key="1">
    <source>
        <dbReference type="EMBL" id="EJK58751.1"/>
    </source>
</evidence>
<name>K0SCU8_THAOC</name>
<dbReference type="EMBL" id="AGNL01024308">
    <property type="protein sequence ID" value="EJK58751.1"/>
    <property type="molecule type" value="Genomic_DNA"/>
</dbReference>
<accession>K0SCU8</accession>
<comment type="caution">
    <text evidence="1">The sequence shown here is derived from an EMBL/GenBank/DDBJ whole genome shotgun (WGS) entry which is preliminary data.</text>
</comment>
<protein>
    <submittedName>
        <fullName evidence="1">Uncharacterized protein</fullName>
    </submittedName>
</protein>
<evidence type="ECO:0000313" key="2">
    <source>
        <dbReference type="Proteomes" id="UP000266841"/>
    </source>
</evidence>
<sequence>MLARYVENVRVSPTYLAALRSERLFLLVTPGPKISTDAHRHPRPDTLDCAAFVPTMMMLSPSQLAQAVVGGAVFLLSSASVNSVYETYSQIQIRKDSGPTSIGPLTFAWGSRGEALDDLLSMSKRQLVEAFMQCEEPSPSDLYGCVYDGFLLENGPVLVCR</sequence>
<dbReference type="Proteomes" id="UP000266841">
    <property type="component" value="Unassembled WGS sequence"/>
</dbReference>
<organism evidence="1 2">
    <name type="scientific">Thalassiosira oceanica</name>
    <name type="common">Marine diatom</name>
    <dbReference type="NCBI Taxonomy" id="159749"/>
    <lineage>
        <taxon>Eukaryota</taxon>
        <taxon>Sar</taxon>
        <taxon>Stramenopiles</taxon>
        <taxon>Ochrophyta</taxon>
        <taxon>Bacillariophyta</taxon>
        <taxon>Coscinodiscophyceae</taxon>
        <taxon>Thalassiosirophycidae</taxon>
        <taxon>Thalassiosirales</taxon>
        <taxon>Thalassiosiraceae</taxon>
        <taxon>Thalassiosira</taxon>
    </lineage>
</organism>
<gene>
    <name evidence="1" type="ORF">THAOC_21094</name>
</gene>
<dbReference type="AlphaFoldDB" id="K0SCU8"/>
<keyword evidence="2" id="KW-1185">Reference proteome</keyword>